<keyword evidence="4" id="KW-1185">Reference proteome</keyword>
<feature type="region of interest" description="Disordered" evidence="1">
    <location>
        <begin position="104"/>
        <end position="177"/>
    </location>
</feature>
<dbReference type="PANTHER" id="PTHR23247:SF2">
    <property type="entry name" value="COILED-COIL DOMAIN-CONTAINING PROTEIN 34"/>
    <property type="match status" value="1"/>
</dbReference>
<dbReference type="InterPro" id="IPR025259">
    <property type="entry name" value="CCDC34/181"/>
</dbReference>
<evidence type="ECO:0000313" key="4">
    <source>
        <dbReference type="Proteomes" id="UP001295444"/>
    </source>
</evidence>
<evidence type="ECO:0000313" key="3">
    <source>
        <dbReference type="EMBL" id="CAH2326150.1"/>
    </source>
</evidence>
<reference evidence="3" key="1">
    <citation type="submission" date="2022-03" db="EMBL/GenBank/DDBJ databases">
        <authorList>
            <person name="Alioto T."/>
            <person name="Alioto T."/>
            <person name="Gomez Garrido J."/>
        </authorList>
    </citation>
    <scope>NUCLEOTIDE SEQUENCE</scope>
</reference>
<dbReference type="Proteomes" id="UP001295444">
    <property type="component" value="Chromosome 12"/>
</dbReference>
<evidence type="ECO:0000256" key="1">
    <source>
        <dbReference type="SAM" id="MobiDB-lite"/>
    </source>
</evidence>
<feature type="compositionally biased region" description="Polar residues" evidence="1">
    <location>
        <begin position="160"/>
        <end position="176"/>
    </location>
</feature>
<gene>
    <name evidence="3" type="ORF">PECUL_23A046598</name>
</gene>
<accession>A0AAD1WWB8</accession>
<protein>
    <recommendedName>
        <fullName evidence="2">Coiled-coil domain-containing protein</fullName>
    </recommendedName>
</protein>
<sequence>MERPRAPTRRQPPQYTTSGTHVRSNFKQQFTSRSLYTSGSHSGGTASATDSHQISLRAPVHGVCRLLLWSIPSIKRCYRNTHGRLLLLLDGNPGSGRPAYETQLVIGSSRTGRRDSAQPLQGADARKSNMSSALSCEQSERRRSHSTPHKPASTRESAEGSYNGNLPSPGDSTYSLLSPIYHDSFESDDDDPVLNPEILRDDIKNVELRSQDSQEKEKQTKTLEVSEHDLNLTPWQAWLVSKEKQWRIELERKLSEEMKKEEEIQKEQHKKEMKKLLAEGQHKEWVRKKQEQEKKEKEQNLLKEQQIKELEQRRKTALEERNKEKYKEWMRKKKEEEQERKRKEKEEAETYLAEQREKKEKARKVFEEWLEQAKTRPRPTLHSYGYANGKLTGYYDGSSYPAPGFFNPIPWKPIHVPPPPKEAAKNLSKKKNKRALSSQPYRSNLGPLYKPKDNLRVGQGMSKR</sequence>
<proteinExistence type="predicted"/>
<dbReference type="EMBL" id="OW240923">
    <property type="protein sequence ID" value="CAH2326150.1"/>
    <property type="molecule type" value="Genomic_DNA"/>
</dbReference>
<evidence type="ECO:0000259" key="2">
    <source>
        <dbReference type="Pfam" id="PF13904"/>
    </source>
</evidence>
<feature type="compositionally biased region" description="Polar residues" evidence="1">
    <location>
        <begin position="128"/>
        <end position="137"/>
    </location>
</feature>
<feature type="domain" description="Coiled-coil" evidence="2">
    <location>
        <begin position="232"/>
        <end position="411"/>
    </location>
</feature>
<feature type="region of interest" description="Disordered" evidence="1">
    <location>
        <begin position="1"/>
        <end position="21"/>
    </location>
</feature>
<dbReference type="InterPro" id="IPR045323">
    <property type="entry name" value="CCDC34"/>
</dbReference>
<feature type="region of interest" description="Disordered" evidence="1">
    <location>
        <begin position="411"/>
        <end position="464"/>
    </location>
</feature>
<name>A0AAD1WWB8_PELCU</name>
<dbReference type="Pfam" id="PF13904">
    <property type="entry name" value="CCDC34"/>
    <property type="match status" value="1"/>
</dbReference>
<organism evidence="3 4">
    <name type="scientific">Pelobates cultripes</name>
    <name type="common">Western spadefoot toad</name>
    <dbReference type="NCBI Taxonomy" id="61616"/>
    <lineage>
        <taxon>Eukaryota</taxon>
        <taxon>Metazoa</taxon>
        <taxon>Chordata</taxon>
        <taxon>Craniata</taxon>
        <taxon>Vertebrata</taxon>
        <taxon>Euteleostomi</taxon>
        <taxon>Amphibia</taxon>
        <taxon>Batrachia</taxon>
        <taxon>Anura</taxon>
        <taxon>Pelobatoidea</taxon>
        <taxon>Pelobatidae</taxon>
        <taxon>Pelobates</taxon>
    </lineage>
</organism>
<feature type="region of interest" description="Disordered" evidence="1">
    <location>
        <begin position="277"/>
        <end position="357"/>
    </location>
</feature>
<dbReference type="PANTHER" id="PTHR23247">
    <property type="entry name" value="NY-REN-41 ANTIGEN L15 -RELATED"/>
    <property type="match status" value="1"/>
</dbReference>
<dbReference type="AlphaFoldDB" id="A0AAD1WWB8"/>